<comment type="caution">
    <text evidence="1">The sequence shown here is derived from an EMBL/GenBank/DDBJ whole genome shotgun (WGS) entry which is preliminary data.</text>
</comment>
<dbReference type="Proteomes" id="UP000286806">
    <property type="component" value="Unassembled WGS sequence"/>
</dbReference>
<dbReference type="EMBL" id="BGOW01000013">
    <property type="protein sequence ID" value="GBL45583.1"/>
    <property type="molecule type" value="Genomic_DNA"/>
</dbReference>
<protein>
    <submittedName>
        <fullName evidence="1">Uncharacterized protein</fullName>
    </submittedName>
</protein>
<organism evidence="1 2">
    <name type="scientific">Sulfuriferula multivorans</name>
    <dbReference type="NCBI Taxonomy" id="1559896"/>
    <lineage>
        <taxon>Bacteria</taxon>
        <taxon>Pseudomonadati</taxon>
        <taxon>Pseudomonadota</taxon>
        <taxon>Betaproteobacteria</taxon>
        <taxon>Nitrosomonadales</taxon>
        <taxon>Sulfuricellaceae</taxon>
        <taxon>Sulfuriferula</taxon>
    </lineage>
</organism>
<gene>
    <name evidence="1" type="ORF">SFMTTN_1393</name>
</gene>
<evidence type="ECO:0000313" key="1">
    <source>
        <dbReference type="EMBL" id="GBL45583.1"/>
    </source>
</evidence>
<accession>A0A401JD57</accession>
<sequence length="39" mass="4035">MAGLTGLAIATESFMDIERFTVLDSLFQMGLSGGGVLNA</sequence>
<reference evidence="1 2" key="1">
    <citation type="journal article" date="2019" name="Front. Microbiol.">
        <title>Genomes of Neutrophilic Sulfur-Oxidizing Chemolithoautotrophs Representing 9 Proteobacterial Species From 8 Genera.</title>
        <authorList>
            <person name="Watanabe T."/>
            <person name="Kojima H."/>
            <person name="Umezawa K."/>
            <person name="Hori C."/>
            <person name="Takasuka T.E."/>
            <person name="Kato Y."/>
            <person name="Fukui M."/>
        </authorList>
    </citation>
    <scope>NUCLEOTIDE SEQUENCE [LARGE SCALE GENOMIC DNA]</scope>
    <source>
        <strain evidence="1 2">TTN</strain>
    </source>
</reference>
<evidence type="ECO:0000313" key="2">
    <source>
        <dbReference type="Proteomes" id="UP000286806"/>
    </source>
</evidence>
<keyword evidence="2" id="KW-1185">Reference proteome</keyword>
<dbReference type="AlphaFoldDB" id="A0A401JD57"/>
<name>A0A401JD57_9PROT</name>
<proteinExistence type="predicted"/>